<dbReference type="EC" id="3.6.4.-" evidence="8"/>
<dbReference type="CDD" id="cd18793">
    <property type="entry name" value="SF2_C_SNF"/>
    <property type="match status" value="1"/>
</dbReference>
<dbReference type="CDD" id="cd18011">
    <property type="entry name" value="DEXDc_RapA"/>
    <property type="match status" value="1"/>
</dbReference>
<evidence type="ECO:0000256" key="2">
    <source>
        <dbReference type="ARBA" id="ARBA00022801"/>
    </source>
</evidence>
<organism evidence="8 9">
    <name type="scientific">Candidatus Lokiarchaeum ossiferum</name>
    <dbReference type="NCBI Taxonomy" id="2951803"/>
    <lineage>
        <taxon>Archaea</taxon>
        <taxon>Promethearchaeati</taxon>
        <taxon>Promethearchaeota</taxon>
        <taxon>Promethearchaeia</taxon>
        <taxon>Promethearchaeales</taxon>
        <taxon>Promethearchaeaceae</taxon>
        <taxon>Candidatus Lokiarchaeum</taxon>
    </lineage>
</organism>
<protein>
    <submittedName>
        <fullName evidence="8">RNA polymerase-associated protein RapA</fullName>
        <ecNumber evidence="8">3.6.4.-</ecNumber>
    </submittedName>
</protein>
<dbReference type="PROSITE" id="PS51194">
    <property type="entry name" value="HELICASE_CTER"/>
    <property type="match status" value="1"/>
</dbReference>
<dbReference type="InterPro" id="IPR001650">
    <property type="entry name" value="Helicase_C-like"/>
</dbReference>
<feature type="domain" description="Helicase ATP-binding" evidence="6">
    <location>
        <begin position="102"/>
        <end position="282"/>
    </location>
</feature>
<keyword evidence="2 8" id="KW-0378">Hydrolase</keyword>
<dbReference type="PROSITE" id="PS51192">
    <property type="entry name" value="HELICASE_ATP_BIND_1"/>
    <property type="match status" value="1"/>
</dbReference>
<dbReference type="InterPro" id="IPR038718">
    <property type="entry name" value="SNF2-like_sf"/>
</dbReference>
<dbReference type="GO" id="GO:0016787">
    <property type="term" value="F:hydrolase activity"/>
    <property type="evidence" value="ECO:0007669"/>
    <property type="project" value="UniProtKB-KW"/>
</dbReference>
<dbReference type="SMART" id="SM00490">
    <property type="entry name" value="HELICc"/>
    <property type="match status" value="1"/>
</dbReference>
<keyword evidence="3" id="KW-0347">Helicase</keyword>
<evidence type="ECO:0000256" key="4">
    <source>
        <dbReference type="ARBA" id="ARBA00022840"/>
    </source>
</evidence>
<dbReference type="PANTHER" id="PTHR45766:SF6">
    <property type="entry name" value="SWI_SNF-RELATED MATRIX-ASSOCIATED ACTIN-DEPENDENT REGULATOR OF CHROMATIN SUBFAMILY A-LIKE PROTEIN 1"/>
    <property type="match status" value="1"/>
</dbReference>
<evidence type="ECO:0000259" key="7">
    <source>
        <dbReference type="PROSITE" id="PS51194"/>
    </source>
</evidence>
<dbReference type="Gene3D" id="3.40.50.300">
    <property type="entry name" value="P-loop containing nucleotide triphosphate hydrolases"/>
    <property type="match status" value="1"/>
</dbReference>
<reference evidence="8" key="1">
    <citation type="submission" date="2022-09" db="EMBL/GenBank/DDBJ databases">
        <title>Actin cytoskeleton and complex cell architecture in an #Asgard archaeon.</title>
        <authorList>
            <person name="Ponce Toledo R.I."/>
            <person name="Schleper C."/>
            <person name="Rodrigues Oliveira T."/>
            <person name="Wollweber F."/>
            <person name="Xu J."/>
            <person name="Rittmann S."/>
            <person name="Klingl A."/>
            <person name="Pilhofer M."/>
        </authorList>
    </citation>
    <scope>NUCLEOTIDE SEQUENCE</scope>
    <source>
        <strain evidence="8">B-35</strain>
    </source>
</reference>
<keyword evidence="1" id="KW-0547">Nucleotide-binding</keyword>
<evidence type="ECO:0000313" key="8">
    <source>
        <dbReference type="EMBL" id="UYP44193.1"/>
    </source>
</evidence>
<dbReference type="SUPFAM" id="SSF52540">
    <property type="entry name" value="P-loop containing nucleoside triphosphate hydrolases"/>
    <property type="match status" value="2"/>
</dbReference>
<dbReference type="InterPro" id="IPR057342">
    <property type="entry name" value="DEXDc_RapA"/>
</dbReference>
<feature type="coiled-coil region" evidence="5">
    <location>
        <begin position="454"/>
        <end position="484"/>
    </location>
</feature>
<dbReference type="Proteomes" id="UP001208689">
    <property type="component" value="Chromosome"/>
</dbReference>
<proteinExistence type="predicted"/>
<evidence type="ECO:0000259" key="6">
    <source>
        <dbReference type="PROSITE" id="PS51192"/>
    </source>
</evidence>
<evidence type="ECO:0000313" key="9">
    <source>
        <dbReference type="Proteomes" id="UP001208689"/>
    </source>
</evidence>
<dbReference type="Pfam" id="PF00176">
    <property type="entry name" value="SNF2-rel_dom"/>
    <property type="match status" value="1"/>
</dbReference>
<feature type="domain" description="Helicase C-terminal" evidence="7">
    <location>
        <begin position="477"/>
        <end position="648"/>
    </location>
</feature>
<dbReference type="InterPro" id="IPR014001">
    <property type="entry name" value="Helicase_ATP-bd"/>
</dbReference>
<dbReference type="Pfam" id="PF00271">
    <property type="entry name" value="Helicase_C"/>
    <property type="match status" value="1"/>
</dbReference>
<dbReference type="Gene3D" id="3.40.50.10810">
    <property type="entry name" value="Tandem AAA-ATPase domain"/>
    <property type="match status" value="1"/>
</dbReference>
<sequence>MTARQRLWRIDQIHFDENQEFYYYSVSNVSGVPSNEVLFPSIESIKKSEIPPPAKDKLGSPRYQQLLLQALRLDLIYGTTSFISLQNSKVIPISYQMVPVLMALNMKKVRLLLADDVGLGKTVETGLILQELLGRKRINRVLFVTPANLREQWQTILRNFFGIDAVIMSRRNRRHLESELLVGGSPWGYYNFVITSVDYAKQLDVRSEIMQFNWDMVVMDEAHNIMMPHGGVDDVDNKNIKKSYLFARQLTEKYPHLLLLTATPHNGYKDSYTSLLKMVNPNIIEEVDTEIEIDKDLAINHVCQRRRHDVEQWIGDRYEKSPFPERDSDEIFITPSDQFHHTMEKLSKFANYVMNYVNKLTTEDNQRSYWTILHFFKRAISSPEALICSIDNRNDEIDKKLNEKHQAIENLTQFLSIEEAGQSVLDGAETDRISEEERDIRNDRIVLAQSMDLLSQEKGLLLEVQVEAEKLKKKDRKVDELINEIIPNLLKNSKKVILFTRYIDTLKYIHQNLKETIDSGSLRYKGMDLFYVHGQLPSQKRMEIYDDFLKNPAAILISTDCMAEGIDLQFSANQIINYELTWNPNRLEQRNGRVDRFGQPEPKVFIRTLIMKDTIEMDILELLVKKAQNIKEEYGFVPGFFGDPKDIIDRLTKRRKEKLKPQATLDSYLKLTPRIMDDLVSTFYNKENLEEILKDSFYGHNNIDLQEIEHRMQMSQEKIGSSATIFAFLKSSVQLYKGNLTQAKENEHIFEVQLPPEILHDLNVEVEGPIRVTQNMNLGATRKDVDALSLKNALIAGLIEKVKNEAFIEEKQFYGRTAAFTSTHAETVKAIYHLKIRYYINTDPPSITEEITTLGIDLFSEDILTEKSINQIISGEMNNAGKPDAFVLKHIAKALENTDLEIKFEDLANRRKQELINERTDLIQRLQEQGLTADLQGISDVKVVGTDLLTIAIIYPQGD</sequence>
<evidence type="ECO:0000256" key="3">
    <source>
        <dbReference type="ARBA" id="ARBA00022806"/>
    </source>
</evidence>
<dbReference type="SMART" id="SM00487">
    <property type="entry name" value="DEXDc"/>
    <property type="match status" value="1"/>
</dbReference>
<name>A0ABY6HLL0_9ARCH</name>
<evidence type="ECO:0000256" key="1">
    <source>
        <dbReference type="ARBA" id="ARBA00022741"/>
    </source>
</evidence>
<dbReference type="PANTHER" id="PTHR45766">
    <property type="entry name" value="DNA ANNEALING HELICASE AND ENDONUCLEASE ZRANB3 FAMILY MEMBER"/>
    <property type="match status" value="1"/>
</dbReference>
<evidence type="ECO:0000256" key="5">
    <source>
        <dbReference type="SAM" id="Coils"/>
    </source>
</evidence>
<dbReference type="InterPro" id="IPR000330">
    <property type="entry name" value="SNF2_N"/>
</dbReference>
<keyword evidence="9" id="KW-1185">Reference proteome</keyword>
<dbReference type="InterPro" id="IPR027417">
    <property type="entry name" value="P-loop_NTPase"/>
</dbReference>
<dbReference type="EMBL" id="CP104013">
    <property type="protein sequence ID" value="UYP44193.1"/>
    <property type="molecule type" value="Genomic_DNA"/>
</dbReference>
<keyword evidence="5" id="KW-0175">Coiled coil</keyword>
<accession>A0ABY6HLL0</accession>
<dbReference type="InterPro" id="IPR049730">
    <property type="entry name" value="SNF2/RAD54-like_C"/>
</dbReference>
<keyword evidence="4" id="KW-0067">ATP-binding</keyword>
<gene>
    <name evidence="8" type="ORF">NEF87_000478</name>
</gene>